<proteinExistence type="predicted"/>
<evidence type="ECO:0000313" key="1">
    <source>
        <dbReference type="EMBL" id="PIR43903.1"/>
    </source>
</evidence>
<sequence>MSLGSNIVNATCVVTDSSTYCNPPGADTCTSNYFTPTEINYFKNSTGGGLTCGGGWVSIQHTEIRCNVADPSPCNSASDRRVKVGFYVDGERVTETNWAPGQYIDNSGTYNSVENWANGTSGYGQTAIFY</sequence>
<dbReference type="Proteomes" id="UP000230214">
    <property type="component" value="Unassembled WGS sequence"/>
</dbReference>
<accession>A0A2H0RBP7</accession>
<organism evidence="1 2">
    <name type="scientific">candidate division WWE3 bacterium CG10_big_fil_rev_8_21_14_0_10_32_10</name>
    <dbReference type="NCBI Taxonomy" id="1975090"/>
    <lineage>
        <taxon>Bacteria</taxon>
        <taxon>Katanobacteria</taxon>
    </lineage>
</organism>
<evidence type="ECO:0000313" key="2">
    <source>
        <dbReference type="Proteomes" id="UP000230214"/>
    </source>
</evidence>
<comment type="caution">
    <text evidence="1">The sequence shown here is derived from an EMBL/GenBank/DDBJ whole genome shotgun (WGS) entry which is preliminary data.</text>
</comment>
<gene>
    <name evidence="1" type="ORF">COV24_00285</name>
</gene>
<dbReference type="AlphaFoldDB" id="A0A2H0RBP7"/>
<feature type="non-terminal residue" evidence="1">
    <location>
        <position position="130"/>
    </location>
</feature>
<name>A0A2H0RBP7_UNCKA</name>
<protein>
    <submittedName>
        <fullName evidence="1">Uncharacterized protein</fullName>
    </submittedName>
</protein>
<reference evidence="1 2" key="1">
    <citation type="submission" date="2017-09" db="EMBL/GenBank/DDBJ databases">
        <title>Depth-based differentiation of microbial function through sediment-hosted aquifers and enrichment of novel symbionts in the deep terrestrial subsurface.</title>
        <authorList>
            <person name="Probst A.J."/>
            <person name="Ladd B."/>
            <person name="Jarett J.K."/>
            <person name="Geller-Mcgrath D.E."/>
            <person name="Sieber C.M."/>
            <person name="Emerson J.B."/>
            <person name="Anantharaman K."/>
            <person name="Thomas B.C."/>
            <person name="Malmstrom R."/>
            <person name="Stieglmeier M."/>
            <person name="Klingl A."/>
            <person name="Woyke T."/>
            <person name="Ryan C.M."/>
            <person name="Banfield J.F."/>
        </authorList>
    </citation>
    <scope>NUCLEOTIDE SEQUENCE [LARGE SCALE GENOMIC DNA]</scope>
    <source>
        <strain evidence="1">CG10_big_fil_rev_8_21_14_0_10_32_10</strain>
    </source>
</reference>
<dbReference type="EMBL" id="PCXU01000004">
    <property type="protein sequence ID" value="PIR43903.1"/>
    <property type="molecule type" value="Genomic_DNA"/>
</dbReference>